<comment type="caution">
    <text evidence="2">The sequence shown here is derived from an EMBL/GenBank/DDBJ whole genome shotgun (WGS) entry which is preliminary data.</text>
</comment>
<evidence type="ECO:0000313" key="2">
    <source>
        <dbReference type="EMBL" id="KAJ1183791.1"/>
    </source>
</evidence>
<dbReference type="AlphaFoldDB" id="A0AAV7U5W5"/>
<gene>
    <name evidence="2" type="ORF">NDU88_000605</name>
</gene>
<evidence type="ECO:0000313" key="3">
    <source>
        <dbReference type="Proteomes" id="UP001066276"/>
    </source>
</evidence>
<name>A0AAV7U5W5_PLEWA</name>
<feature type="region of interest" description="Disordered" evidence="1">
    <location>
        <begin position="93"/>
        <end position="140"/>
    </location>
</feature>
<sequence length="140" mass="15448">MELFLEDWLLTTIVGRMLPSVDAQKRRGSFKRIEKTVLSLCARCSLMFLARPRVVDSGRTLVCTSPADGWKWLETMGVLGRPGALICTTIGTARDPDYGTQGHREQIHTEPTSDKLAERGPWHSPPAGLPAAHPTPRRGS</sequence>
<evidence type="ECO:0000256" key="1">
    <source>
        <dbReference type="SAM" id="MobiDB-lite"/>
    </source>
</evidence>
<protein>
    <submittedName>
        <fullName evidence="2">Uncharacterized protein</fullName>
    </submittedName>
</protein>
<feature type="compositionally biased region" description="Basic and acidic residues" evidence="1">
    <location>
        <begin position="94"/>
        <end position="121"/>
    </location>
</feature>
<reference evidence="2" key="1">
    <citation type="journal article" date="2022" name="bioRxiv">
        <title>Sequencing and chromosome-scale assembly of the giantPleurodeles waltlgenome.</title>
        <authorList>
            <person name="Brown T."/>
            <person name="Elewa A."/>
            <person name="Iarovenko S."/>
            <person name="Subramanian E."/>
            <person name="Araus A.J."/>
            <person name="Petzold A."/>
            <person name="Susuki M."/>
            <person name="Suzuki K.-i.T."/>
            <person name="Hayashi T."/>
            <person name="Toyoda A."/>
            <person name="Oliveira C."/>
            <person name="Osipova E."/>
            <person name="Leigh N.D."/>
            <person name="Simon A."/>
            <person name="Yun M.H."/>
        </authorList>
    </citation>
    <scope>NUCLEOTIDE SEQUENCE</scope>
    <source>
        <strain evidence="2">20211129_DDA</strain>
        <tissue evidence="2">Liver</tissue>
    </source>
</reference>
<accession>A0AAV7U5W5</accession>
<proteinExistence type="predicted"/>
<keyword evidence="3" id="KW-1185">Reference proteome</keyword>
<dbReference type="EMBL" id="JANPWB010000005">
    <property type="protein sequence ID" value="KAJ1183791.1"/>
    <property type="molecule type" value="Genomic_DNA"/>
</dbReference>
<organism evidence="2 3">
    <name type="scientific">Pleurodeles waltl</name>
    <name type="common">Iberian ribbed newt</name>
    <dbReference type="NCBI Taxonomy" id="8319"/>
    <lineage>
        <taxon>Eukaryota</taxon>
        <taxon>Metazoa</taxon>
        <taxon>Chordata</taxon>
        <taxon>Craniata</taxon>
        <taxon>Vertebrata</taxon>
        <taxon>Euteleostomi</taxon>
        <taxon>Amphibia</taxon>
        <taxon>Batrachia</taxon>
        <taxon>Caudata</taxon>
        <taxon>Salamandroidea</taxon>
        <taxon>Salamandridae</taxon>
        <taxon>Pleurodelinae</taxon>
        <taxon>Pleurodeles</taxon>
    </lineage>
</organism>
<dbReference type="Proteomes" id="UP001066276">
    <property type="component" value="Chromosome 3_1"/>
</dbReference>